<comment type="caution">
    <text evidence="2">The sequence shown here is derived from an EMBL/GenBank/DDBJ whole genome shotgun (WGS) entry which is preliminary data.</text>
</comment>
<feature type="region of interest" description="Disordered" evidence="1">
    <location>
        <begin position="38"/>
        <end position="67"/>
    </location>
</feature>
<dbReference type="EMBL" id="JACHGT010000014">
    <property type="protein sequence ID" value="MBB6038028.1"/>
    <property type="molecule type" value="Genomic_DNA"/>
</dbReference>
<feature type="compositionally biased region" description="Basic residues" evidence="1">
    <location>
        <begin position="98"/>
        <end position="114"/>
    </location>
</feature>
<sequence>MRVGALHALDALGQEHEGRRRVVMDIWCAYLRMPPPGIKPDAEQPAIGQTRRRGRAPLKPRAKAKAWPADELNVRATAQCLIAHHLRPPAKQREKKESRSHRSLLGRHGHRSHRCPPPPPQPHRLPPRHCQFL</sequence>
<feature type="region of interest" description="Disordered" evidence="1">
    <location>
        <begin position="84"/>
        <end position="133"/>
    </location>
</feature>
<gene>
    <name evidence="2" type="ORF">HNR73_005908</name>
</gene>
<protein>
    <submittedName>
        <fullName evidence="2">Uncharacterized protein</fullName>
    </submittedName>
</protein>
<reference evidence="2 3" key="1">
    <citation type="submission" date="2020-08" db="EMBL/GenBank/DDBJ databases">
        <title>Genomic Encyclopedia of Type Strains, Phase IV (KMG-IV): sequencing the most valuable type-strain genomes for metagenomic binning, comparative biology and taxonomic classification.</title>
        <authorList>
            <person name="Goeker M."/>
        </authorList>
    </citation>
    <scope>NUCLEOTIDE SEQUENCE [LARGE SCALE GENOMIC DNA]</scope>
    <source>
        <strain evidence="2 3">YIM 65646</strain>
    </source>
</reference>
<evidence type="ECO:0000313" key="2">
    <source>
        <dbReference type="EMBL" id="MBB6038028.1"/>
    </source>
</evidence>
<keyword evidence="3" id="KW-1185">Reference proteome</keyword>
<feature type="compositionally biased region" description="Basic residues" evidence="1">
    <location>
        <begin position="50"/>
        <end position="64"/>
    </location>
</feature>
<accession>A0A841FWB9</accession>
<evidence type="ECO:0000256" key="1">
    <source>
        <dbReference type="SAM" id="MobiDB-lite"/>
    </source>
</evidence>
<feature type="compositionally biased region" description="Pro residues" evidence="1">
    <location>
        <begin position="115"/>
        <end position="124"/>
    </location>
</feature>
<dbReference type="Proteomes" id="UP000548476">
    <property type="component" value="Unassembled WGS sequence"/>
</dbReference>
<organism evidence="2 3">
    <name type="scientific">Phytomonospora endophytica</name>
    <dbReference type="NCBI Taxonomy" id="714109"/>
    <lineage>
        <taxon>Bacteria</taxon>
        <taxon>Bacillati</taxon>
        <taxon>Actinomycetota</taxon>
        <taxon>Actinomycetes</taxon>
        <taxon>Micromonosporales</taxon>
        <taxon>Micromonosporaceae</taxon>
        <taxon>Phytomonospora</taxon>
    </lineage>
</organism>
<dbReference type="AlphaFoldDB" id="A0A841FWB9"/>
<evidence type="ECO:0000313" key="3">
    <source>
        <dbReference type="Proteomes" id="UP000548476"/>
    </source>
</evidence>
<name>A0A841FWB9_9ACTN</name>
<proteinExistence type="predicted"/>